<dbReference type="InterPro" id="IPR058245">
    <property type="entry name" value="NreC/VraR/RcsB-like_REC"/>
</dbReference>
<evidence type="ECO:0000259" key="5">
    <source>
        <dbReference type="PROSITE" id="PS50110"/>
    </source>
</evidence>
<dbReference type="InterPro" id="IPR051015">
    <property type="entry name" value="EvgA-like"/>
</dbReference>
<accession>A0ABY6CM38</accession>
<keyword evidence="1 3" id="KW-0597">Phosphoprotein</keyword>
<dbReference type="SMART" id="SM00448">
    <property type="entry name" value="REC"/>
    <property type="match status" value="1"/>
</dbReference>
<name>A0ABY6CM38_9BACT</name>
<keyword evidence="7" id="KW-1185">Reference proteome</keyword>
<gene>
    <name evidence="6" type="ORF">N6H18_14535</name>
</gene>
<evidence type="ECO:0000259" key="4">
    <source>
        <dbReference type="PROSITE" id="PS50043"/>
    </source>
</evidence>
<evidence type="ECO:0000313" key="7">
    <source>
        <dbReference type="Proteomes" id="UP001065174"/>
    </source>
</evidence>
<dbReference type="SUPFAM" id="SSF46894">
    <property type="entry name" value="C-terminal effector domain of the bipartite response regulators"/>
    <property type="match status" value="1"/>
</dbReference>
<dbReference type="InterPro" id="IPR000792">
    <property type="entry name" value="Tscrpt_reg_LuxR_C"/>
</dbReference>
<dbReference type="PRINTS" id="PR00038">
    <property type="entry name" value="HTHLUXR"/>
</dbReference>
<evidence type="ECO:0000256" key="3">
    <source>
        <dbReference type="PROSITE-ProRule" id="PRU00169"/>
    </source>
</evidence>
<dbReference type="SMART" id="SM00421">
    <property type="entry name" value="HTH_LUXR"/>
    <property type="match status" value="1"/>
</dbReference>
<dbReference type="InterPro" id="IPR016032">
    <property type="entry name" value="Sig_transdc_resp-reg_C-effctor"/>
</dbReference>
<keyword evidence="2" id="KW-0238">DNA-binding</keyword>
<evidence type="ECO:0000313" key="6">
    <source>
        <dbReference type="EMBL" id="UXP31566.1"/>
    </source>
</evidence>
<feature type="modified residue" description="4-aspartylphosphate" evidence="3">
    <location>
        <position position="58"/>
    </location>
</feature>
<dbReference type="Pfam" id="PF00072">
    <property type="entry name" value="Response_reg"/>
    <property type="match status" value="1"/>
</dbReference>
<dbReference type="PANTHER" id="PTHR45566">
    <property type="entry name" value="HTH-TYPE TRANSCRIPTIONAL REGULATOR YHJB-RELATED"/>
    <property type="match status" value="1"/>
</dbReference>
<protein>
    <submittedName>
        <fullName evidence="6">Response regulator transcription factor</fullName>
    </submittedName>
</protein>
<organism evidence="6 7">
    <name type="scientific">Reichenbachiella agarivorans</name>
    <dbReference type="NCBI Taxonomy" id="2979464"/>
    <lineage>
        <taxon>Bacteria</taxon>
        <taxon>Pseudomonadati</taxon>
        <taxon>Bacteroidota</taxon>
        <taxon>Cytophagia</taxon>
        <taxon>Cytophagales</taxon>
        <taxon>Reichenbachiellaceae</taxon>
        <taxon>Reichenbachiella</taxon>
    </lineage>
</organism>
<dbReference type="CDD" id="cd17535">
    <property type="entry name" value="REC_NarL-like"/>
    <property type="match status" value="1"/>
</dbReference>
<feature type="domain" description="HTH luxR-type" evidence="4">
    <location>
        <begin position="144"/>
        <end position="209"/>
    </location>
</feature>
<proteinExistence type="predicted"/>
<dbReference type="SUPFAM" id="SSF52172">
    <property type="entry name" value="CheY-like"/>
    <property type="match status" value="1"/>
</dbReference>
<sequence length="216" mass="24067">MNELKDVSIVIADDHPMMLQGLESTLNQHGLEVLAAAKDGTSALQTMIDHRPDLGIIDIDMPYLTGFAIAEECQRSGLNTKFIILSYHKEPEFIVRAKNLNISGYLLKEDTSTEIIKCIEHVLRGEFYYSRSIIHTNLENANTNVSKLNSLSPSEKKILKLIASAKSSQQIADLLHVSERTIEKHRSNIISKIGLSGQAHALSLWACEQKSVIMNL</sequence>
<evidence type="ECO:0000256" key="1">
    <source>
        <dbReference type="ARBA" id="ARBA00022553"/>
    </source>
</evidence>
<dbReference type="PANTHER" id="PTHR45566:SF2">
    <property type="entry name" value="NARL SUBFAMILY"/>
    <property type="match status" value="1"/>
</dbReference>
<evidence type="ECO:0000256" key="2">
    <source>
        <dbReference type="ARBA" id="ARBA00023125"/>
    </source>
</evidence>
<dbReference type="CDD" id="cd06170">
    <property type="entry name" value="LuxR_C_like"/>
    <property type="match status" value="1"/>
</dbReference>
<feature type="domain" description="Response regulatory" evidence="5">
    <location>
        <begin position="8"/>
        <end position="123"/>
    </location>
</feature>
<dbReference type="Proteomes" id="UP001065174">
    <property type="component" value="Chromosome"/>
</dbReference>
<dbReference type="PROSITE" id="PS50043">
    <property type="entry name" value="HTH_LUXR_2"/>
    <property type="match status" value="1"/>
</dbReference>
<dbReference type="Pfam" id="PF00196">
    <property type="entry name" value="GerE"/>
    <property type="match status" value="1"/>
</dbReference>
<dbReference type="InterPro" id="IPR011006">
    <property type="entry name" value="CheY-like_superfamily"/>
</dbReference>
<reference evidence="6" key="1">
    <citation type="submission" date="2022-09" db="EMBL/GenBank/DDBJ databases">
        <title>Comparative genomics and taxonomic characterization of three novel marine species of genus Reichenbachiella exhibiting antioxidant and polysaccharide degradation activities.</title>
        <authorList>
            <person name="Muhammad N."/>
            <person name="Lee Y.-J."/>
            <person name="Ko J."/>
            <person name="Kim S.-G."/>
        </authorList>
    </citation>
    <scope>NUCLEOTIDE SEQUENCE</scope>
    <source>
        <strain evidence="6">BKB1-1</strain>
    </source>
</reference>
<dbReference type="EMBL" id="CP106679">
    <property type="protein sequence ID" value="UXP31566.1"/>
    <property type="molecule type" value="Genomic_DNA"/>
</dbReference>
<dbReference type="PROSITE" id="PS50110">
    <property type="entry name" value="RESPONSE_REGULATORY"/>
    <property type="match status" value="1"/>
</dbReference>
<dbReference type="InterPro" id="IPR001789">
    <property type="entry name" value="Sig_transdc_resp-reg_receiver"/>
</dbReference>
<dbReference type="RefSeq" id="WP_262309005.1">
    <property type="nucleotide sequence ID" value="NZ_CP106679.1"/>
</dbReference>
<dbReference type="Gene3D" id="3.40.50.2300">
    <property type="match status" value="1"/>
</dbReference>